<dbReference type="STRING" id="5486.A0A367Y503"/>
<dbReference type="InterPro" id="IPR036188">
    <property type="entry name" value="FAD/NAD-bd_sf"/>
</dbReference>
<dbReference type="PANTHER" id="PTHR38663">
    <property type="match status" value="1"/>
</dbReference>
<dbReference type="Proteomes" id="UP000253472">
    <property type="component" value="Unassembled WGS sequence"/>
</dbReference>
<keyword evidence="4" id="KW-1185">Reference proteome</keyword>
<evidence type="ECO:0000313" key="4">
    <source>
        <dbReference type="Proteomes" id="UP000253472"/>
    </source>
</evidence>
<evidence type="ECO:0000256" key="1">
    <source>
        <dbReference type="SAM" id="MobiDB-lite"/>
    </source>
</evidence>
<gene>
    <name evidence="3" type="ORF">Cantr_08095</name>
</gene>
<feature type="domain" description="FAD/NAD(P)-binding" evidence="2">
    <location>
        <begin position="203"/>
        <end position="455"/>
    </location>
</feature>
<organism evidence="3 4">
    <name type="scientific">Candida viswanathii</name>
    <dbReference type="NCBI Taxonomy" id="5486"/>
    <lineage>
        <taxon>Eukaryota</taxon>
        <taxon>Fungi</taxon>
        <taxon>Dikarya</taxon>
        <taxon>Ascomycota</taxon>
        <taxon>Saccharomycotina</taxon>
        <taxon>Pichiomycetes</taxon>
        <taxon>Debaryomycetaceae</taxon>
        <taxon>Candida/Lodderomyces clade</taxon>
        <taxon>Candida</taxon>
    </lineage>
</organism>
<dbReference type="SUPFAM" id="SSF51905">
    <property type="entry name" value="FAD/NAD(P)-binding domain"/>
    <property type="match status" value="2"/>
</dbReference>
<sequence length="571" mass="65426">MNLDPIQIPEDHFFEVIVIGGGTCGLSVSARLLESHPGSLFTEDEHQRFHWLKQRGHKVNLINSKQSHYTTSLGFRASDILVLDALDGEFMRGWNNQFAACQIPYLRSPMFFHVDPVNIDGMVSFAHLNGREDELMEITNVVGKEYSKHQQKRIMTKKKKKKDRKKGDGDNHDSAGIIEINMRDYRDYYRPSTRLFHDYCQEIIQRYDLASRIRHDEVVAIDYKLIQLGEDVGKGLVITTKNGHVYGCKYGVLASGHRGDINFPIPPFQSTPHFPDSACHTTHLFSKQVPFLHDAYFHNPSQKRVVIVGGGLTSAQLAYVAAQDPRVASITLLFRSGIKIKHFDFHLDWVTKYRNVKKSAFYILDTDAEKHAMINDAREGGSINPEYYKKLVRLQKSRRLDWRTHTRITGQEWNPDTKRWDLEVLDSETGDVSMLKDVDYIYFATGIAANIESLEFLKPMTSENPIDIVGGYPCLTDNLQWNNEVPLFMLGKNAALRMGPTSANLDGARLGAERIGWYLQDLKQRGRFDWSPVNLVVEDEEEENEEYRAAYDTRLKLASGQLNWYTLLESS</sequence>
<name>A0A367Y503_9ASCO</name>
<evidence type="ECO:0000259" key="2">
    <source>
        <dbReference type="Pfam" id="PF07992"/>
    </source>
</evidence>
<comment type="caution">
    <text evidence="3">The sequence shown here is derived from an EMBL/GenBank/DDBJ whole genome shotgun (WGS) entry which is preliminary data.</text>
</comment>
<dbReference type="GO" id="GO:0016491">
    <property type="term" value="F:oxidoreductase activity"/>
    <property type="evidence" value="ECO:0007669"/>
    <property type="project" value="InterPro"/>
</dbReference>
<reference evidence="3 4" key="1">
    <citation type="submission" date="2018-06" db="EMBL/GenBank/DDBJ databases">
        <title>Whole genome sequencing of Candida tropicalis (genome annotated by CSBL at Korea University).</title>
        <authorList>
            <person name="Ahn J."/>
        </authorList>
    </citation>
    <scope>NUCLEOTIDE SEQUENCE [LARGE SCALE GENOMIC DNA]</scope>
    <source>
        <strain evidence="3 4">ATCC 20962</strain>
    </source>
</reference>
<evidence type="ECO:0000313" key="3">
    <source>
        <dbReference type="EMBL" id="RCK60927.1"/>
    </source>
</evidence>
<protein>
    <recommendedName>
        <fullName evidence="2">FAD/NAD(P)-binding domain-containing protein</fullName>
    </recommendedName>
</protein>
<dbReference type="OrthoDB" id="76038at2759"/>
<dbReference type="PANTHER" id="PTHR38663:SF1">
    <property type="entry name" value="L-ORNITHINE N(5)-MONOOXYGENASE"/>
    <property type="match status" value="1"/>
</dbReference>
<feature type="compositionally biased region" description="Basic residues" evidence="1">
    <location>
        <begin position="149"/>
        <end position="164"/>
    </location>
</feature>
<accession>A0A367Y503</accession>
<proteinExistence type="predicted"/>
<dbReference type="Gene3D" id="3.50.50.60">
    <property type="entry name" value="FAD/NAD(P)-binding domain"/>
    <property type="match status" value="1"/>
</dbReference>
<dbReference type="InterPro" id="IPR023753">
    <property type="entry name" value="FAD/NAD-binding_dom"/>
</dbReference>
<dbReference type="AlphaFoldDB" id="A0A367Y503"/>
<dbReference type="Pfam" id="PF07992">
    <property type="entry name" value="Pyr_redox_2"/>
    <property type="match status" value="1"/>
</dbReference>
<dbReference type="EMBL" id="QLNQ01000026">
    <property type="protein sequence ID" value="RCK60927.1"/>
    <property type="molecule type" value="Genomic_DNA"/>
</dbReference>
<feature type="region of interest" description="Disordered" evidence="1">
    <location>
        <begin position="149"/>
        <end position="174"/>
    </location>
</feature>